<dbReference type="AlphaFoldDB" id="A0AA40FB74"/>
<organism evidence="19 20">
    <name type="scientific">Schizothecium vesticola</name>
    <dbReference type="NCBI Taxonomy" id="314040"/>
    <lineage>
        <taxon>Eukaryota</taxon>
        <taxon>Fungi</taxon>
        <taxon>Dikarya</taxon>
        <taxon>Ascomycota</taxon>
        <taxon>Pezizomycotina</taxon>
        <taxon>Sordariomycetes</taxon>
        <taxon>Sordariomycetidae</taxon>
        <taxon>Sordariales</taxon>
        <taxon>Schizotheciaceae</taxon>
        <taxon>Schizothecium</taxon>
    </lineage>
</organism>
<dbReference type="PANTHER" id="PTHR11361:SF20">
    <property type="entry name" value="MUTS PROTEIN HOMOLOG 5"/>
    <property type="match status" value="1"/>
</dbReference>
<keyword evidence="14" id="KW-0469">Meiosis</keyword>
<dbReference type="GO" id="GO:0005634">
    <property type="term" value="C:nucleus"/>
    <property type="evidence" value="ECO:0007669"/>
    <property type="project" value="UniProtKB-SubCell"/>
</dbReference>
<evidence type="ECO:0000256" key="17">
    <source>
        <dbReference type="SAM" id="MobiDB-lite"/>
    </source>
</evidence>
<evidence type="ECO:0000256" key="14">
    <source>
        <dbReference type="ARBA" id="ARBA00023254"/>
    </source>
</evidence>
<keyword evidence="10" id="KW-1133">Transmembrane helix</keyword>
<keyword evidence="7" id="KW-0812">Transmembrane</keyword>
<dbReference type="Pfam" id="PF00488">
    <property type="entry name" value="MutS_V"/>
    <property type="match status" value="1"/>
</dbReference>
<dbReference type="CDD" id="cd03281">
    <property type="entry name" value="ABC_MSH5_euk"/>
    <property type="match status" value="1"/>
</dbReference>
<dbReference type="EMBL" id="JAUKUD010000001">
    <property type="protein sequence ID" value="KAK0754086.1"/>
    <property type="molecule type" value="Genomic_DNA"/>
</dbReference>
<reference evidence="19" key="1">
    <citation type="submission" date="2023-06" db="EMBL/GenBank/DDBJ databases">
        <title>Genome-scale phylogeny and comparative genomics of the fungal order Sordariales.</title>
        <authorList>
            <consortium name="Lawrence Berkeley National Laboratory"/>
            <person name="Hensen N."/>
            <person name="Bonometti L."/>
            <person name="Westerberg I."/>
            <person name="Brannstrom I.O."/>
            <person name="Guillou S."/>
            <person name="Cros-Aarteil S."/>
            <person name="Calhoun S."/>
            <person name="Haridas S."/>
            <person name="Kuo A."/>
            <person name="Mondo S."/>
            <person name="Pangilinan J."/>
            <person name="Riley R."/>
            <person name="LaButti K."/>
            <person name="Andreopoulos B."/>
            <person name="Lipzen A."/>
            <person name="Chen C."/>
            <person name="Yanf M."/>
            <person name="Daum C."/>
            <person name="Ng V."/>
            <person name="Clum A."/>
            <person name="Steindorff A."/>
            <person name="Ohm R."/>
            <person name="Martin F."/>
            <person name="Silar P."/>
            <person name="Natvig D."/>
            <person name="Lalanne C."/>
            <person name="Gautier V."/>
            <person name="Ament-velasquez S.L."/>
            <person name="Kruys A."/>
            <person name="Hutchinson M.I."/>
            <person name="Powell A.J."/>
            <person name="Barry K."/>
            <person name="Miller A.N."/>
            <person name="Grigoriev I.V."/>
            <person name="Debuchy R."/>
            <person name="Gladieux P."/>
            <person name="Thoren M.H."/>
            <person name="Johannesson H."/>
        </authorList>
    </citation>
    <scope>NUCLEOTIDE SEQUENCE</scope>
    <source>
        <strain evidence="19">SMH3187-1</strain>
    </source>
</reference>
<sequence>MTWISKSVTVIGGILLAHACYSAQEHTALQSFRATAATLTSSSPAAPSLPIDIAIETVVATVAIILGLVLSSRPLRPIHWSVWAGKIEREGEEGFLDNSGEVNKDFVGNPFRIYEARPGFIDIRKQKKEFADTLWYMSCSNATSLSPLRCLDQHPDNPLEQRDPESIGPPPKAVKRNVNRDTSLGTMFRLKLFQAMHDTLDETLYLEEDVAMSGLEAAETLVLRVQPTTIIVPDRAPDPLIELLERDAHRLDEGASSGENGTYVFRHLGSAEFDYDTGREHLADLDLGPHPPDALEVFPVEDVPAKCLNSSKHAKLTRLSESVNLDSLLSIGCAGAVLNDVERRRVAENSFSEDGGTVAFRVRSIKNNTPENIMLILRAELDPNPQTQFNNTSEARFKESLSVYGLFQSLACTSQGKARLRQMLFRPSTDIGVIQERQQAIGVLLRPENRETAIKEAVASLSGSSKVALFSKGASQTLDGLKAEFARICQMLPEANAMVRREAPPWATKHIRYCTVLPELGFLVAVTLDSSTGEGFYLGRGAADGPWDPSFVNGDLVYYKNALMLDLDAQFGDLPSRIAPNFLVRAEEEIEVMMELAATVLQYEDSITSASDLFGELDSMIALTMAAEKYKWAAPQMTCANVVEIVDGRHPLQELLVPTFIPNNCSMEGGHGTGDLGEMEADAPEDTAAPSMLVLTGPNNSGKSVYMRQVAITVFLAHIDSYVPATLARIGITDRILTRIATRETVADDESAFMVDLKQAAFTLNFGTRRSLILADEFGKGTSTETGAALFVAYLVHFLDLGAERPKVLAGTHFHDIFERGIIEPGKGVDFVHMAVHLEPNATDPEDQVTFLFQLAPGRSTASLGVMCAAMNDVDTNVIKRAQNLVHMQGGMRIWKSCVRGFLMRTCSGWCRQS</sequence>
<dbReference type="InterPro" id="IPR000432">
    <property type="entry name" value="DNA_mismatch_repair_MutS_C"/>
</dbReference>
<proteinExistence type="inferred from homology"/>
<feature type="domain" description="DNA mismatch repair proteins mutS family" evidence="18">
    <location>
        <begin position="771"/>
        <end position="787"/>
    </location>
</feature>
<dbReference type="GO" id="GO:0012505">
    <property type="term" value="C:endomembrane system"/>
    <property type="evidence" value="ECO:0007669"/>
    <property type="project" value="UniProtKB-SubCell"/>
</dbReference>
<dbReference type="FunFam" id="3.40.50.300:FF:001067">
    <property type="entry name" value="DNA mismatch repair protein MSH5"/>
    <property type="match status" value="1"/>
</dbReference>
<evidence type="ECO:0000259" key="18">
    <source>
        <dbReference type="PROSITE" id="PS00486"/>
    </source>
</evidence>
<comment type="similarity">
    <text evidence="5">Belongs to the DNA mismatch repair MutS family.</text>
</comment>
<dbReference type="InterPro" id="IPR027417">
    <property type="entry name" value="P-loop_NTPase"/>
</dbReference>
<keyword evidence="8" id="KW-0547">Nucleotide-binding</keyword>
<dbReference type="PANTHER" id="PTHR11361">
    <property type="entry name" value="DNA MISMATCH REPAIR PROTEIN MUTS FAMILY MEMBER"/>
    <property type="match status" value="1"/>
</dbReference>
<evidence type="ECO:0000256" key="15">
    <source>
        <dbReference type="ARBA" id="ARBA00073549"/>
    </source>
</evidence>
<dbReference type="Pfam" id="PF10270">
    <property type="entry name" value="MMgT"/>
    <property type="match status" value="1"/>
</dbReference>
<name>A0AA40FB74_9PEZI</name>
<keyword evidence="13" id="KW-0539">Nucleus</keyword>
<dbReference type="GO" id="GO:0140664">
    <property type="term" value="F:ATP-dependent DNA damage sensor activity"/>
    <property type="evidence" value="ECO:0007669"/>
    <property type="project" value="InterPro"/>
</dbReference>
<evidence type="ECO:0000256" key="12">
    <source>
        <dbReference type="ARBA" id="ARBA00023136"/>
    </source>
</evidence>
<evidence type="ECO:0000256" key="7">
    <source>
        <dbReference type="ARBA" id="ARBA00022692"/>
    </source>
</evidence>
<evidence type="ECO:0000256" key="1">
    <source>
        <dbReference type="ARBA" id="ARBA00004123"/>
    </source>
</evidence>
<dbReference type="Proteomes" id="UP001172155">
    <property type="component" value="Unassembled WGS sequence"/>
</dbReference>
<evidence type="ECO:0000256" key="8">
    <source>
        <dbReference type="ARBA" id="ARBA00022741"/>
    </source>
</evidence>
<evidence type="ECO:0000256" key="4">
    <source>
        <dbReference type="ARBA" id="ARBA00006109"/>
    </source>
</evidence>
<evidence type="ECO:0000256" key="11">
    <source>
        <dbReference type="ARBA" id="ARBA00023125"/>
    </source>
</evidence>
<protein>
    <recommendedName>
        <fullName evidence="15">DNA mismatch repair protein MSH5</fullName>
    </recommendedName>
    <alternativeName>
        <fullName evidence="16">MutS protein homolog 5</fullName>
    </alternativeName>
</protein>
<dbReference type="InterPro" id="IPR045076">
    <property type="entry name" value="MutS"/>
</dbReference>
<evidence type="ECO:0000256" key="6">
    <source>
        <dbReference type="ARBA" id="ARBA00022454"/>
    </source>
</evidence>
<accession>A0AA40FB74</accession>
<evidence type="ECO:0000256" key="9">
    <source>
        <dbReference type="ARBA" id="ARBA00022840"/>
    </source>
</evidence>
<keyword evidence="20" id="KW-1185">Reference proteome</keyword>
<dbReference type="SUPFAM" id="SSF48334">
    <property type="entry name" value="DNA repair protein MutS, domain III"/>
    <property type="match status" value="1"/>
</dbReference>
<evidence type="ECO:0000256" key="13">
    <source>
        <dbReference type="ARBA" id="ARBA00023242"/>
    </source>
</evidence>
<dbReference type="SMART" id="SM00534">
    <property type="entry name" value="MUTSac"/>
    <property type="match status" value="1"/>
</dbReference>
<comment type="subcellular location">
    <subcellularLocation>
        <location evidence="3">Chromosome</location>
    </subcellularLocation>
    <subcellularLocation>
        <location evidence="2">Endomembrane system</location>
        <topology evidence="2">Multi-pass membrane protein</topology>
    </subcellularLocation>
    <subcellularLocation>
        <location evidence="1">Nucleus</location>
    </subcellularLocation>
</comment>
<evidence type="ECO:0000256" key="5">
    <source>
        <dbReference type="ARBA" id="ARBA00006271"/>
    </source>
</evidence>
<dbReference type="InterPro" id="IPR036187">
    <property type="entry name" value="DNA_mismatch_repair_MutS_sf"/>
</dbReference>
<keyword evidence="12" id="KW-0472">Membrane</keyword>
<dbReference type="InterPro" id="IPR007696">
    <property type="entry name" value="DNA_mismatch_repair_MutS_core"/>
</dbReference>
<dbReference type="GO" id="GO:0030983">
    <property type="term" value="F:mismatched DNA binding"/>
    <property type="evidence" value="ECO:0007669"/>
    <property type="project" value="InterPro"/>
</dbReference>
<dbReference type="SUPFAM" id="SSF52540">
    <property type="entry name" value="P-loop containing nucleoside triphosphate hydrolases"/>
    <property type="match status" value="1"/>
</dbReference>
<dbReference type="Gene3D" id="1.10.1420.10">
    <property type="match status" value="1"/>
</dbReference>
<feature type="compositionally biased region" description="Basic and acidic residues" evidence="17">
    <location>
        <begin position="151"/>
        <end position="165"/>
    </location>
</feature>
<dbReference type="GO" id="GO:0006298">
    <property type="term" value="P:mismatch repair"/>
    <property type="evidence" value="ECO:0007669"/>
    <property type="project" value="InterPro"/>
</dbReference>
<dbReference type="GO" id="GO:0051026">
    <property type="term" value="P:chiasma assembly"/>
    <property type="evidence" value="ECO:0007669"/>
    <property type="project" value="TreeGrafter"/>
</dbReference>
<evidence type="ECO:0000313" key="19">
    <source>
        <dbReference type="EMBL" id="KAK0754086.1"/>
    </source>
</evidence>
<keyword evidence="9" id="KW-0067">ATP-binding</keyword>
<evidence type="ECO:0000256" key="2">
    <source>
        <dbReference type="ARBA" id="ARBA00004127"/>
    </source>
</evidence>
<dbReference type="Pfam" id="PF05192">
    <property type="entry name" value="MutS_III"/>
    <property type="match status" value="1"/>
</dbReference>
<dbReference type="GO" id="GO:0005524">
    <property type="term" value="F:ATP binding"/>
    <property type="evidence" value="ECO:0007669"/>
    <property type="project" value="UniProtKB-KW"/>
</dbReference>
<comment type="similarity">
    <text evidence="4">Belongs to the membrane magnesium transporter (TC 1.A.67) family.</text>
</comment>
<evidence type="ECO:0000256" key="3">
    <source>
        <dbReference type="ARBA" id="ARBA00004286"/>
    </source>
</evidence>
<keyword evidence="11" id="KW-0238">DNA-binding</keyword>
<comment type="caution">
    <text evidence="19">The sequence shown here is derived from an EMBL/GenBank/DDBJ whole genome shotgun (WGS) entry which is preliminary data.</text>
</comment>
<feature type="region of interest" description="Disordered" evidence="17">
    <location>
        <begin position="150"/>
        <end position="177"/>
    </location>
</feature>
<dbReference type="InterPro" id="IPR018937">
    <property type="entry name" value="MMgT"/>
</dbReference>
<dbReference type="GO" id="GO:0005694">
    <property type="term" value="C:chromosome"/>
    <property type="evidence" value="ECO:0007669"/>
    <property type="project" value="UniProtKB-SubCell"/>
</dbReference>
<evidence type="ECO:0000256" key="16">
    <source>
        <dbReference type="ARBA" id="ARBA00077470"/>
    </source>
</evidence>
<evidence type="ECO:0000313" key="20">
    <source>
        <dbReference type="Proteomes" id="UP001172155"/>
    </source>
</evidence>
<gene>
    <name evidence="19" type="ORF">B0T18DRAFT_386015</name>
</gene>
<keyword evidence="6" id="KW-0158">Chromosome</keyword>
<dbReference type="Gene3D" id="3.40.50.300">
    <property type="entry name" value="P-loop containing nucleotide triphosphate hydrolases"/>
    <property type="match status" value="1"/>
</dbReference>
<dbReference type="PROSITE" id="PS00486">
    <property type="entry name" value="DNA_MISMATCH_REPAIR_2"/>
    <property type="match status" value="1"/>
</dbReference>
<evidence type="ECO:0000256" key="10">
    <source>
        <dbReference type="ARBA" id="ARBA00022989"/>
    </source>
</evidence>